<dbReference type="Proteomes" id="UP000887574">
    <property type="component" value="Unplaced"/>
</dbReference>
<accession>A0A915E5W7</accession>
<proteinExistence type="predicted"/>
<evidence type="ECO:0000313" key="1">
    <source>
        <dbReference type="Proteomes" id="UP000887574"/>
    </source>
</evidence>
<keyword evidence="1" id="KW-1185">Reference proteome</keyword>
<dbReference type="SUPFAM" id="SSF54001">
    <property type="entry name" value="Cysteine proteinases"/>
    <property type="match status" value="1"/>
</dbReference>
<protein>
    <submittedName>
        <fullName evidence="2">Uncharacterized protein</fullName>
    </submittedName>
</protein>
<dbReference type="Gene3D" id="1.10.418.20">
    <property type="match status" value="1"/>
</dbReference>
<name>A0A915E5W7_9BILA</name>
<organism evidence="1 2">
    <name type="scientific">Ditylenchus dipsaci</name>
    <dbReference type="NCBI Taxonomy" id="166011"/>
    <lineage>
        <taxon>Eukaryota</taxon>
        <taxon>Metazoa</taxon>
        <taxon>Ecdysozoa</taxon>
        <taxon>Nematoda</taxon>
        <taxon>Chromadorea</taxon>
        <taxon>Rhabditida</taxon>
        <taxon>Tylenchina</taxon>
        <taxon>Tylenchomorpha</taxon>
        <taxon>Sphaerularioidea</taxon>
        <taxon>Anguinidae</taxon>
        <taxon>Anguininae</taxon>
        <taxon>Ditylenchus</taxon>
    </lineage>
</organism>
<dbReference type="WBParaSite" id="jg26819">
    <property type="protein sequence ID" value="jg26819"/>
    <property type="gene ID" value="jg26819"/>
</dbReference>
<dbReference type="InterPro" id="IPR038765">
    <property type="entry name" value="Papain-like_cys_pep_sf"/>
</dbReference>
<sequence>MKGKSLPTAMSIDAKAELGFGSKAVDSSNLLRLMDVKLNPPCLFHGYSQRTKGTSDNYYNGLCGACQQKELCFPYLLSKEADDEEDSSKSDMDQAPDDRNEVCANEFRMKLTREDVDCLKPGKCLKGEVINFYMQPIVRRSYSNLNLQRFLLLRLLQVRLFS</sequence>
<reference evidence="2" key="1">
    <citation type="submission" date="2022-11" db="UniProtKB">
        <authorList>
            <consortium name="WormBaseParasite"/>
        </authorList>
    </citation>
    <scope>IDENTIFICATION</scope>
</reference>
<dbReference type="AlphaFoldDB" id="A0A915E5W7"/>
<evidence type="ECO:0000313" key="2">
    <source>
        <dbReference type="WBParaSite" id="jg26819"/>
    </source>
</evidence>